<evidence type="ECO:0000256" key="1">
    <source>
        <dbReference type="SAM" id="MobiDB-lite"/>
    </source>
</evidence>
<dbReference type="EMBL" id="JAXOTQ010000010">
    <property type="protein sequence ID" value="MDZ5489793.1"/>
    <property type="molecule type" value="Genomic_DNA"/>
</dbReference>
<accession>A0ABU5JB17</accession>
<keyword evidence="3" id="KW-1185">Reference proteome</keyword>
<gene>
    <name evidence="2" type="ORF">U2F25_10010</name>
</gene>
<dbReference type="InterPro" id="IPR018644">
    <property type="entry name" value="DUF2071"/>
</dbReference>
<evidence type="ECO:0000313" key="2">
    <source>
        <dbReference type="EMBL" id="MDZ5489793.1"/>
    </source>
</evidence>
<name>A0ABU5JB17_9ACTN</name>
<proteinExistence type="predicted"/>
<reference evidence="2 3" key="1">
    <citation type="submission" date="2023-12" db="EMBL/GenBank/DDBJ databases">
        <title>Micromonospora sp. nov., isolated from Atacama Desert.</title>
        <authorList>
            <person name="Carro L."/>
            <person name="Golinska P."/>
            <person name="Klenk H.-P."/>
            <person name="Goodfellow M."/>
        </authorList>
    </citation>
    <scope>NUCLEOTIDE SEQUENCE [LARGE SCALE GENOMIC DNA]</scope>
    <source>
        <strain evidence="2 3">4G53</strain>
    </source>
</reference>
<dbReference type="PANTHER" id="PTHR39186">
    <property type="entry name" value="DUF2071 FAMILY PROTEIN"/>
    <property type="match status" value="1"/>
</dbReference>
<dbReference type="InterPro" id="IPR023375">
    <property type="entry name" value="ADC_dom_sf"/>
</dbReference>
<dbReference type="Pfam" id="PF09844">
    <property type="entry name" value="DUF2071"/>
    <property type="match status" value="1"/>
</dbReference>
<evidence type="ECO:0000313" key="3">
    <source>
        <dbReference type="Proteomes" id="UP001290101"/>
    </source>
</evidence>
<dbReference type="Proteomes" id="UP001290101">
    <property type="component" value="Unassembled WGS sequence"/>
</dbReference>
<feature type="region of interest" description="Disordered" evidence="1">
    <location>
        <begin position="1"/>
        <end position="42"/>
    </location>
</feature>
<dbReference type="SUPFAM" id="SSF160104">
    <property type="entry name" value="Acetoacetate decarboxylase-like"/>
    <property type="match status" value="1"/>
</dbReference>
<dbReference type="RefSeq" id="WP_322440080.1">
    <property type="nucleotide sequence ID" value="NZ_JAXOTQ010000010.1"/>
</dbReference>
<comment type="caution">
    <text evidence="2">The sequence shown here is derived from an EMBL/GenBank/DDBJ whole genome shotgun (WGS) entry which is preliminary data.</text>
</comment>
<dbReference type="PANTHER" id="PTHR39186:SF1">
    <property type="entry name" value="DUF2071 DOMAIN-CONTAINING PROTEIN"/>
    <property type="match status" value="1"/>
</dbReference>
<sequence>MVSTGGGRGLRRRDPFEKHSVAPTSLRAPSKPLRSVRQPENEWALKAPPPPRVSCPVMYHQWNWLSFIHWRYPPAVVKPILPAGLKLETFDGSAWIGLTPFLMEGLRAPLVPAMPWVSRFPETNVRTYVRDDRGRSGIWFLSLDAARLSAVLAARVGYRLPYFWSDMAVRVTASRIDYRCRRRLPSRGGGRCDAEVALGAPLEESERDERVHFLTARFRLFTVIASRLAAAEAEHGDWPLHHAELRRLDQDLVQRAGLPPPTGDPLVHASPGVAVRVGMWRW</sequence>
<organism evidence="2 3">
    <name type="scientific">Micromonospora sicca</name>
    <dbReference type="NCBI Taxonomy" id="2202420"/>
    <lineage>
        <taxon>Bacteria</taxon>
        <taxon>Bacillati</taxon>
        <taxon>Actinomycetota</taxon>
        <taxon>Actinomycetes</taxon>
        <taxon>Micromonosporales</taxon>
        <taxon>Micromonosporaceae</taxon>
        <taxon>Micromonospora</taxon>
    </lineage>
</organism>
<protein>
    <submittedName>
        <fullName evidence="2">DUF2071 domain-containing protein</fullName>
    </submittedName>
</protein>